<accession>A0A642PU01</accession>
<dbReference type="RefSeq" id="WP_004318074.1">
    <property type="nucleotide sequence ID" value="NZ_VVYV01000029.1"/>
</dbReference>
<dbReference type="EMBL" id="VVYV01000029">
    <property type="protein sequence ID" value="KAA5416033.1"/>
    <property type="molecule type" value="Genomic_DNA"/>
</dbReference>
<dbReference type="AlphaFoldDB" id="A0A642PU01"/>
<dbReference type="Pfam" id="PF03837">
    <property type="entry name" value="RecT"/>
    <property type="match status" value="1"/>
</dbReference>
<reference evidence="2 3" key="1">
    <citation type="journal article" date="2019" name="Nat. Med.">
        <title>A library of human gut bacterial isolates paired with longitudinal multiomics data enables mechanistic microbiome research.</title>
        <authorList>
            <person name="Poyet M."/>
            <person name="Groussin M."/>
            <person name="Gibbons S.M."/>
            <person name="Avila-Pacheco J."/>
            <person name="Jiang X."/>
            <person name="Kearney S.M."/>
            <person name="Perrotta A.R."/>
            <person name="Berdy B."/>
            <person name="Zhao S."/>
            <person name="Lieberman T.D."/>
            <person name="Swanson P.K."/>
            <person name="Smith M."/>
            <person name="Roesemann S."/>
            <person name="Alexander J.E."/>
            <person name="Rich S.A."/>
            <person name="Livny J."/>
            <person name="Vlamakis H."/>
            <person name="Clish C."/>
            <person name="Bullock K."/>
            <person name="Deik A."/>
            <person name="Scott J."/>
            <person name="Pierce K.A."/>
            <person name="Xavier R.J."/>
            <person name="Alm E.J."/>
        </authorList>
    </citation>
    <scope>NUCLEOTIDE SEQUENCE [LARGE SCALE GENOMIC DNA]</scope>
    <source>
        <strain evidence="2 3">BIOML-A6</strain>
    </source>
</reference>
<name>A0A642PU01_9BACE</name>
<evidence type="ECO:0000313" key="3">
    <source>
        <dbReference type="Proteomes" id="UP000448877"/>
    </source>
</evidence>
<dbReference type="GO" id="GO:0006259">
    <property type="term" value="P:DNA metabolic process"/>
    <property type="evidence" value="ECO:0007669"/>
    <property type="project" value="InterPro"/>
</dbReference>
<dbReference type="Proteomes" id="UP000448877">
    <property type="component" value="Unassembled WGS sequence"/>
</dbReference>
<proteinExistence type="predicted"/>
<protein>
    <recommendedName>
        <fullName evidence="4">Recombinase RecT</fullName>
    </recommendedName>
</protein>
<evidence type="ECO:0000313" key="2">
    <source>
        <dbReference type="EMBL" id="KAA5416033.1"/>
    </source>
</evidence>
<organism evidence="2 3">
    <name type="scientific">Bacteroides cellulosilyticus</name>
    <dbReference type="NCBI Taxonomy" id="246787"/>
    <lineage>
        <taxon>Bacteria</taxon>
        <taxon>Pseudomonadati</taxon>
        <taxon>Bacteroidota</taxon>
        <taxon>Bacteroidia</taxon>
        <taxon>Bacteroidales</taxon>
        <taxon>Bacteroidaceae</taxon>
        <taxon>Bacteroides</taxon>
    </lineage>
</organism>
<evidence type="ECO:0000256" key="1">
    <source>
        <dbReference type="SAM" id="MobiDB-lite"/>
    </source>
</evidence>
<gene>
    <name evidence="2" type="ORF">F2Y81_16905</name>
</gene>
<comment type="caution">
    <text evidence="2">The sequence shown here is derived from an EMBL/GenBank/DDBJ whole genome shotgun (WGS) entry which is preliminary data.</text>
</comment>
<sequence length="318" mass="35558">MSNAISLAKELQQMKAIDVIRNERVRSQFISVYNSIWKEGGENVYEREAIYFNQQLRDKDELRLCSGTSIFYAFIDLAVKGITLAPGAQALCYLLTRNCKVGVDSNGKEVWEKVCSLAISGYGELALRAKVGQIRHADNPVIVYDGDSFEYGEKNGVKIVNYMSAFPRKSDRIVACFVKITRADGSIDYSVMTETDWKRLQGYSEKQNSYKDRRTGETVVKSNALYNINGQIDTGFLIAKCIKHAFKTYPKINIGKGSVMESDIIETPQGGFDPYSGIDTTQPEPQEKQEEQHFAPQPDMSAGVTIDPASQGDNDDTF</sequence>
<dbReference type="GO" id="GO:0003677">
    <property type="term" value="F:DNA binding"/>
    <property type="evidence" value="ECO:0007669"/>
    <property type="project" value="InterPro"/>
</dbReference>
<evidence type="ECO:0008006" key="4">
    <source>
        <dbReference type="Google" id="ProtNLM"/>
    </source>
</evidence>
<dbReference type="InterPro" id="IPR018330">
    <property type="entry name" value="RecT_fam"/>
</dbReference>
<feature type="region of interest" description="Disordered" evidence="1">
    <location>
        <begin position="265"/>
        <end position="318"/>
    </location>
</feature>